<evidence type="ECO:0000313" key="10">
    <source>
        <dbReference type="EMBL" id="GGY85453.1"/>
    </source>
</evidence>
<evidence type="ECO:0000256" key="3">
    <source>
        <dbReference type="ARBA" id="ARBA00022448"/>
    </source>
</evidence>
<name>A0A4P7BKM1_9BURK</name>
<protein>
    <recommendedName>
        <fullName evidence="2">Lipopolysaccharide export system permease protein LptF</fullName>
    </recommendedName>
</protein>
<dbReference type="PANTHER" id="PTHR33529">
    <property type="entry name" value="SLR0882 PROTEIN-RELATED"/>
    <property type="match status" value="1"/>
</dbReference>
<evidence type="ECO:0000256" key="6">
    <source>
        <dbReference type="ARBA" id="ARBA00022692"/>
    </source>
</evidence>
<dbReference type="InterPro" id="IPR005495">
    <property type="entry name" value="LptG/LptF_permease"/>
</dbReference>
<dbReference type="InterPro" id="IPR030922">
    <property type="entry name" value="LptF"/>
</dbReference>
<dbReference type="AlphaFoldDB" id="A0A4P7BKM1"/>
<evidence type="ECO:0000256" key="1">
    <source>
        <dbReference type="ARBA" id="ARBA00004429"/>
    </source>
</evidence>
<dbReference type="OrthoDB" id="9778062at2"/>
<feature type="transmembrane region" description="Helical" evidence="9">
    <location>
        <begin position="266"/>
        <end position="286"/>
    </location>
</feature>
<keyword evidence="6 9" id="KW-0812">Transmembrane</keyword>
<evidence type="ECO:0000256" key="9">
    <source>
        <dbReference type="SAM" id="Phobius"/>
    </source>
</evidence>
<dbReference type="GO" id="GO:0015920">
    <property type="term" value="P:lipopolysaccharide transport"/>
    <property type="evidence" value="ECO:0007669"/>
    <property type="project" value="TreeGrafter"/>
</dbReference>
<dbReference type="RefSeq" id="WP_134387528.1">
    <property type="nucleotide sequence ID" value="NZ_BMWW01000002.1"/>
</dbReference>
<dbReference type="EMBL" id="BMWW01000002">
    <property type="protein sequence ID" value="GGY85453.1"/>
    <property type="molecule type" value="Genomic_DNA"/>
</dbReference>
<keyword evidence="4" id="KW-1003">Cell membrane</keyword>
<evidence type="ECO:0000256" key="5">
    <source>
        <dbReference type="ARBA" id="ARBA00022519"/>
    </source>
</evidence>
<feature type="transmembrane region" description="Helical" evidence="9">
    <location>
        <begin position="330"/>
        <end position="350"/>
    </location>
</feature>
<dbReference type="NCBIfam" id="TIGR04407">
    <property type="entry name" value="LptF_YjgP"/>
    <property type="match status" value="1"/>
</dbReference>
<gene>
    <name evidence="11" type="primary">lptF</name>
    <name evidence="11" type="ORF">E1742_23710</name>
    <name evidence="10" type="ORF">GCM10007388_18430</name>
</gene>
<reference evidence="11 12" key="2">
    <citation type="submission" date="2019-03" db="EMBL/GenBank/DDBJ databases">
        <title>Draft Genome Sequences of Six Type Strains of the Genus Massilia.</title>
        <authorList>
            <person name="Miess H."/>
            <person name="Frediansyhah A."/>
            <person name="Gross H."/>
        </authorList>
    </citation>
    <scope>NUCLEOTIDE SEQUENCE [LARGE SCALE GENOMIC DNA]</scope>
    <source>
        <strain evidence="11 12">DSM 17505</strain>
    </source>
</reference>
<evidence type="ECO:0000256" key="2">
    <source>
        <dbReference type="ARBA" id="ARBA00014213"/>
    </source>
</evidence>
<feature type="transmembrane region" description="Helical" evidence="9">
    <location>
        <begin position="98"/>
        <end position="120"/>
    </location>
</feature>
<keyword evidence="5" id="KW-0997">Cell inner membrane</keyword>
<dbReference type="EMBL" id="CP038026">
    <property type="protein sequence ID" value="QBQ38832.1"/>
    <property type="molecule type" value="Genomic_DNA"/>
</dbReference>
<reference evidence="10" key="3">
    <citation type="submission" date="2022-12" db="EMBL/GenBank/DDBJ databases">
        <authorList>
            <person name="Sun Q."/>
            <person name="Kim S."/>
        </authorList>
    </citation>
    <scope>NUCLEOTIDE SEQUENCE</scope>
    <source>
        <strain evidence="10">KCTC 12344</strain>
    </source>
</reference>
<evidence type="ECO:0000313" key="11">
    <source>
        <dbReference type="EMBL" id="QBQ38832.1"/>
    </source>
</evidence>
<dbReference type="GO" id="GO:0055085">
    <property type="term" value="P:transmembrane transport"/>
    <property type="evidence" value="ECO:0007669"/>
    <property type="project" value="InterPro"/>
</dbReference>
<keyword evidence="12" id="KW-1185">Reference proteome</keyword>
<reference evidence="10" key="1">
    <citation type="journal article" date="2014" name="Int. J. Syst. Evol. Microbiol.">
        <title>Complete genome sequence of Corynebacterium casei LMG S-19264T (=DSM 44701T), isolated from a smear-ripened cheese.</title>
        <authorList>
            <consortium name="US DOE Joint Genome Institute (JGI-PGF)"/>
            <person name="Walter F."/>
            <person name="Albersmeier A."/>
            <person name="Kalinowski J."/>
            <person name="Ruckert C."/>
        </authorList>
    </citation>
    <scope>NUCLEOTIDE SEQUENCE</scope>
    <source>
        <strain evidence="10">KCTC 12344</strain>
    </source>
</reference>
<comment type="subcellular location">
    <subcellularLocation>
        <location evidence="1">Cell inner membrane</location>
        <topology evidence="1">Multi-pass membrane protein</topology>
    </subcellularLocation>
</comment>
<keyword evidence="7 9" id="KW-1133">Transmembrane helix</keyword>
<proteinExistence type="predicted"/>
<dbReference type="PANTHER" id="PTHR33529:SF7">
    <property type="entry name" value="LIPOPOLYSACCHARIDE EXPORT SYSTEM PERMEASE PROTEIN LPTF"/>
    <property type="match status" value="1"/>
</dbReference>
<evidence type="ECO:0000313" key="12">
    <source>
        <dbReference type="Proteomes" id="UP000294359"/>
    </source>
</evidence>
<dbReference type="Proteomes" id="UP000619512">
    <property type="component" value="Unassembled WGS sequence"/>
</dbReference>
<dbReference type="GO" id="GO:0043190">
    <property type="term" value="C:ATP-binding cassette (ABC) transporter complex"/>
    <property type="evidence" value="ECO:0007669"/>
    <property type="project" value="InterPro"/>
</dbReference>
<keyword evidence="8 9" id="KW-0472">Membrane</keyword>
<dbReference type="Pfam" id="PF03739">
    <property type="entry name" value="LptF_LptG"/>
    <property type="match status" value="1"/>
</dbReference>
<evidence type="ECO:0000256" key="4">
    <source>
        <dbReference type="ARBA" id="ARBA00022475"/>
    </source>
</evidence>
<organism evidence="10 13">
    <name type="scientific">Pseudoduganella plicata</name>
    <dbReference type="NCBI Taxonomy" id="321984"/>
    <lineage>
        <taxon>Bacteria</taxon>
        <taxon>Pseudomonadati</taxon>
        <taxon>Pseudomonadota</taxon>
        <taxon>Betaproteobacteria</taxon>
        <taxon>Burkholderiales</taxon>
        <taxon>Oxalobacteraceae</taxon>
        <taxon>Telluria group</taxon>
        <taxon>Pseudoduganella</taxon>
    </lineage>
</organism>
<sequence>MIFQRALRRELASSAGATFTVLFTIIVTWTLISILGKAAGGKVASSDVLALIGFAALNYLPTVLILTSFISVLMAVTRSYRDSEMVVWFASGQSLTKWIWPVLSFGLPIIVLTGVLAFYATPWSKQMSAEYVERFAKREDLQKVSPGQFKESSSTNRIFFVEGNAGQTASVQNVFVNQVDERGTSVVVAKEGVIETAPNGYRYLVLKNGRRYQGTPGQADFQTMEFDSYSMRVAQQVQDLDPKREVNAIPTLELMALPTNSARGELLWRISLPITCLILMLLAIPMGFVNPRAGSSTNLIIALLIFFTYNNTVKMLEASVRKGKFSFDMAWWPLHLLAAITVLAMFAWRLHVNHRWHPRALLAGLRRKGGAR</sequence>
<keyword evidence="3" id="KW-0813">Transport</keyword>
<evidence type="ECO:0000313" key="13">
    <source>
        <dbReference type="Proteomes" id="UP000619512"/>
    </source>
</evidence>
<accession>A0A4P7BKM1</accession>
<feature type="transmembrane region" description="Helical" evidence="9">
    <location>
        <begin position="48"/>
        <end position="77"/>
    </location>
</feature>
<dbReference type="Proteomes" id="UP000294359">
    <property type="component" value="Chromosome"/>
</dbReference>
<evidence type="ECO:0000256" key="8">
    <source>
        <dbReference type="ARBA" id="ARBA00023136"/>
    </source>
</evidence>
<feature type="transmembrane region" description="Helical" evidence="9">
    <location>
        <begin position="12"/>
        <end position="36"/>
    </location>
</feature>
<evidence type="ECO:0000256" key="7">
    <source>
        <dbReference type="ARBA" id="ARBA00022989"/>
    </source>
</evidence>
<feature type="transmembrane region" description="Helical" evidence="9">
    <location>
        <begin position="293"/>
        <end position="310"/>
    </location>
</feature>